<gene>
    <name evidence="1" type="ORF">BU25DRAFT_233914</name>
</gene>
<proteinExistence type="predicted"/>
<accession>A0ACB6RKR5</accession>
<dbReference type="EMBL" id="MU006753">
    <property type="protein sequence ID" value="KAF2621564.1"/>
    <property type="molecule type" value="Genomic_DNA"/>
</dbReference>
<reference evidence="1" key="1">
    <citation type="journal article" date="2020" name="Stud. Mycol.">
        <title>101 Dothideomycetes genomes: a test case for predicting lifestyles and emergence of pathogens.</title>
        <authorList>
            <person name="Haridas S."/>
            <person name="Albert R."/>
            <person name="Binder M."/>
            <person name="Bloem J."/>
            <person name="Labutti K."/>
            <person name="Salamov A."/>
            <person name="Andreopoulos B."/>
            <person name="Baker S."/>
            <person name="Barry K."/>
            <person name="Bills G."/>
            <person name="Bluhm B."/>
            <person name="Cannon C."/>
            <person name="Castanera R."/>
            <person name="Culley D."/>
            <person name="Daum C."/>
            <person name="Ezra D."/>
            <person name="Gonzalez J."/>
            <person name="Henrissat B."/>
            <person name="Kuo A."/>
            <person name="Liang C."/>
            <person name="Lipzen A."/>
            <person name="Lutzoni F."/>
            <person name="Magnuson J."/>
            <person name="Mondo S."/>
            <person name="Nolan M."/>
            <person name="Ohm R."/>
            <person name="Pangilinan J."/>
            <person name="Park H.-J."/>
            <person name="Ramirez L."/>
            <person name="Alfaro M."/>
            <person name="Sun H."/>
            <person name="Tritt A."/>
            <person name="Yoshinaga Y."/>
            <person name="Zwiers L.-H."/>
            <person name="Turgeon B."/>
            <person name="Goodwin S."/>
            <person name="Spatafora J."/>
            <person name="Crous P."/>
            <person name="Grigoriev I."/>
        </authorList>
    </citation>
    <scope>NUCLEOTIDE SEQUENCE</scope>
    <source>
        <strain evidence="1">CBS 525.71</strain>
    </source>
</reference>
<evidence type="ECO:0000313" key="1">
    <source>
        <dbReference type="EMBL" id="KAF2621564.1"/>
    </source>
</evidence>
<organism evidence="1 2">
    <name type="scientific">Macroventuria anomochaeta</name>
    <dbReference type="NCBI Taxonomy" id="301207"/>
    <lineage>
        <taxon>Eukaryota</taxon>
        <taxon>Fungi</taxon>
        <taxon>Dikarya</taxon>
        <taxon>Ascomycota</taxon>
        <taxon>Pezizomycotina</taxon>
        <taxon>Dothideomycetes</taxon>
        <taxon>Pleosporomycetidae</taxon>
        <taxon>Pleosporales</taxon>
        <taxon>Pleosporineae</taxon>
        <taxon>Didymellaceae</taxon>
        <taxon>Macroventuria</taxon>
    </lineage>
</organism>
<name>A0ACB6RKR5_9PLEO</name>
<protein>
    <submittedName>
        <fullName evidence="1">Uncharacterized protein</fullName>
    </submittedName>
</protein>
<comment type="caution">
    <text evidence="1">The sequence shown here is derived from an EMBL/GenBank/DDBJ whole genome shotgun (WGS) entry which is preliminary data.</text>
</comment>
<keyword evidence="2" id="KW-1185">Reference proteome</keyword>
<sequence length="283" mass="32403">MSHKMLPPIPIQSKFRSTPTIDRGNHGEAPPSYRASVQTPPSLDISQRLERKLAQYNASQNVWKRWLFEIISWTTSAAWCGYRYAAILSRPPLERAILRSRGLQRTVRCSLLQPSYYPLLRLLDNSSGHGSTVTSRKRCSTSRYSTRHREERGVPFSFYFTRRDARLLRSVQSTSLHIFLSTSWVGIITIRHEFPASCAKFQNDCGEVLRSIRYEPDAAQEFREGLESTMDDVDTNIVAEKFLYRNGTQILSLTRGSINGTKAKVPVVSQPFIHVYLDFLPTQ</sequence>
<dbReference type="Proteomes" id="UP000799754">
    <property type="component" value="Unassembled WGS sequence"/>
</dbReference>
<evidence type="ECO:0000313" key="2">
    <source>
        <dbReference type="Proteomes" id="UP000799754"/>
    </source>
</evidence>